<evidence type="ECO:0000256" key="3">
    <source>
        <dbReference type="ARBA" id="ARBA00007222"/>
    </source>
</evidence>
<keyword evidence="8 10" id="KW-0472">Membrane</keyword>
<evidence type="ECO:0000313" key="14">
    <source>
        <dbReference type="Proteomes" id="UP000295293"/>
    </source>
</evidence>
<feature type="transmembrane region" description="Helical" evidence="10">
    <location>
        <begin position="464"/>
        <end position="483"/>
    </location>
</feature>
<protein>
    <recommendedName>
        <fullName evidence="9 10">Polyprenol-phosphate-mannose--protein mannosyltransferase</fullName>
        <ecNumber evidence="10">2.4.1.-</ecNumber>
    </recommendedName>
</protein>
<dbReference type="Pfam" id="PF16192">
    <property type="entry name" value="PMT_4TMC"/>
    <property type="match status" value="1"/>
</dbReference>
<proteinExistence type="inferred from homology"/>
<evidence type="ECO:0000256" key="6">
    <source>
        <dbReference type="ARBA" id="ARBA00022692"/>
    </source>
</evidence>
<evidence type="ECO:0000256" key="4">
    <source>
        <dbReference type="ARBA" id="ARBA00022676"/>
    </source>
</evidence>
<evidence type="ECO:0000256" key="10">
    <source>
        <dbReference type="RuleBase" id="RU367007"/>
    </source>
</evidence>
<keyword evidence="6 10" id="KW-0812">Transmembrane</keyword>
<dbReference type="UniPathway" id="UPA00378"/>
<dbReference type="PANTHER" id="PTHR10050">
    <property type="entry name" value="DOLICHYL-PHOSPHATE-MANNOSE--PROTEIN MANNOSYLTRANSFERASE"/>
    <property type="match status" value="1"/>
</dbReference>
<evidence type="ECO:0000259" key="12">
    <source>
        <dbReference type="Pfam" id="PF16192"/>
    </source>
</evidence>
<feature type="transmembrane region" description="Helical" evidence="10">
    <location>
        <begin position="247"/>
        <end position="270"/>
    </location>
</feature>
<evidence type="ECO:0000256" key="2">
    <source>
        <dbReference type="ARBA" id="ARBA00004922"/>
    </source>
</evidence>
<dbReference type="EC" id="2.4.1.-" evidence="10"/>
<dbReference type="OrthoDB" id="5168580at2"/>
<keyword evidence="14" id="KW-1185">Reference proteome</keyword>
<dbReference type="InterPro" id="IPR032421">
    <property type="entry name" value="PMT_4TMC"/>
</dbReference>
<feature type="transmembrane region" description="Helical" evidence="10">
    <location>
        <begin position="405"/>
        <end position="425"/>
    </location>
</feature>
<feature type="domain" description="ArnT-like N-terminal" evidence="11">
    <location>
        <begin position="30"/>
        <end position="236"/>
    </location>
</feature>
<dbReference type="EMBL" id="SNZH01000023">
    <property type="protein sequence ID" value="TDR37858.1"/>
    <property type="molecule type" value="Genomic_DNA"/>
</dbReference>
<evidence type="ECO:0000256" key="5">
    <source>
        <dbReference type="ARBA" id="ARBA00022679"/>
    </source>
</evidence>
<feature type="transmembrane region" description="Helical" evidence="10">
    <location>
        <begin position="172"/>
        <end position="189"/>
    </location>
</feature>
<evidence type="ECO:0000256" key="8">
    <source>
        <dbReference type="ARBA" id="ARBA00023136"/>
    </source>
</evidence>
<dbReference type="InterPro" id="IPR027005">
    <property type="entry name" value="PMT-like"/>
</dbReference>
<keyword evidence="4 10" id="KW-0328">Glycosyltransferase</keyword>
<comment type="caution">
    <text evidence="13">The sequence shown here is derived from an EMBL/GenBank/DDBJ whole genome shotgun (WGS) entry which is preliminary data.</text>
</comment>
<name>A0A4R6YL86_9GAMM</name>
<feature type="transmembrane region" description="Helical" evidence="10">
    <location>
        <begin position="145"/>
        <end position="166"/>
    </location>
</feature>
<dbReference type="InterPro" id="IPR003342">
    <property type="entry name" value="ArnT-like_N"/>
</dbReference>
<dbReference type="GO" id="GO:0004169">
    <property type="term" value="F:dolichyl-phosphate-mannose-protein mannosyltransferase activity"/>
    <property type="evidence" value="ECO:0007669"/>
    <property type="project" value="UniProtKB-UniRule"/>
</dbReference>
<evidence type="ECO:0000256" key="1">
    <source>
        <dbReference type="ARBA" id="ARBA00004127"/>
    </source>
</evidence>
<evidence type="ECO:0000256" key="9">
    <source>
        <dbReference type="ARBA" id="ARBA00093617"/>
    </source>
</evidence>
<feature type="domain" description="Protein O-mannosyl-transferase C-terminal four TM" evidence="12">
    <location>
        <begin position="333"/>
        <end position="505"/>
    </location>
</feature>
<evidence type="ECO:0000256" key="7">
    <source>
        <dbReference type="ARBA" id="ARBA00022989"/>
    </source>
</evidence>
<organism evidence="13 14">
    <name type="scientific">Tahibacter aquaticus</name>
    <dbReference type="NCBI Taxonomy" id="520092"/>
    <lineage>
        <taxon>Bacteria</taxon>
        <taxon>Pseudomonadati</taxon>
        <taxon>Pseudomonadota</taxon>
        <taxon>Gammaproteobacteria</taxon>
        <taxon>Lysobacterales</taxon>
        <taxon>Rhodanobacteraceae</taxon>
        <taxon>Tahibacter</taxon>
    </lineage>
</organism>
<gene>
    <name evidence="13" type="ORF">DFR29_12332</name>
</gene>
<comment type="function">
    <text evidence="10">Protein O-mannosyltransferase that catalyzes the transfer of a single mannose residue from a polyprenol phospho-mannosyl lipidic donor to the hydroxyl group of selected serine and threonine residues in acceptor proteins.</text>
</comment>
<evidence type="ECO:0000313" key="13">
    <source>
        <dbReference type="EMBL" id="TDR37858.1"/>
    </source>
</evidence>
<keyword evidence="7 10" id="KW-1133">Transmembrane helix</keyword>
<feature type="transmembrane region" description="Helical" evidence="10">
    <location>
        <begin position="431"/>
        <end position="452"/>
    </location>
</feature>
<dbReference type="GO" id="GO:0005886">
    <property type="term" value="C:plasma membrane"/>
    <property type="evidence" value="ECO:0007669"/>
    <property type="project" value="UniProtKB-SubCell"/>
</dbReference>
<comment type="pathway">
    <text evidence="2 10">Protein modification; protein glycosylation.</text>
</comment>
<reference evidence="13 14" key="1">
    <citation type="submission" date="2019-03" db="EMBL/GenBank/DDBJ databases">
        <title>Genomic Encyclopedia of Type Strains, Phase IV (KMG-IV): sequencing the most valuable type-strain genomes for metagenomic binning, comparative biology and taxonomic classification.</title>
        <authorList>
            <person name="Goeker M."/>
        </authorList>
    </citation>
    <scope>NUCLEOTIDE SEQUENCE [LARGE SCALE GENOMIC DNA]</scope>
    <source>
        <strain evidence="13 14">DSM 21667</strain>
    </source>
</reference>
<dbReference type="Proteomes" id="UP000295293">
    <property type="component" value="Unassembled WGS sequence"/>
</dbReference>
<feature type="transmembrane region" description="Helical" evidence="10">
    <location>
        <begin position="120"/>
        <end position="140"/>
    </location>
</feature>
<evidence type="ECO:0000259" key="11">
    <source>
        <dbReference type="Pfam" id="PF02366"/>
    </source>
</evidence>
<comment type="subcellular location">
    <subcellularLocation>
        <location evidence="10">Cell membrane</location>
    </subcellularLocation>
    <subcellularLocation>
        <location evidence="1">Endomembrane system</location>
        <topology evidence="1">Multi-pass membrane protein</topology>
    </subcellularLocation>
</comment>
<dbReference type="GO" id="GO:0012505">
    <property type="term" value="C:endomembrane system"/>
    <property type="evidence" value="ECO:0007669"/>
    <property type="project" value="UniProtKB-SubCell"/>
</dbReference>
<accession>A0A4R6YL86</accession>
<dbReference type="Pfam" id="PF02366">
    <property type="entry name" value="PMT"/>
    <property type="match status" value="1"/>
</dbReference>
<dbReference type="AlphaFoldDB" id="A0A4R6YL86"/>
<sequence>MTPASETAADRAAVAPAKTRRQDWLVALVLLALSTMSIGTRYWLPASLFWDENYHVASAQKHIDGVMYMESHPPLGKMLIALGEAALARNAALDTSALLRSDHVQQVQLPPGYSFAGVRLASVLAMIAAVMLLYATLLLITRQRLLAFVFAALPALDNALVVHARAAMLEGIQLAFALGAIGVLAFALRRGGRVRLYHYAALGTLVGLSIAVKLNGAVLLTLPVALFLAEQWPVLNEARWRAVARRLSRAVPAFCLPALLVFFGSFYVFIATATEVVPGHTYKASAEYLQHLRERTTWTAAGFRAGLRDHLRYMAEYADGVPRLDVCKPGENGSDATRWPLGGKTINYRWNREMVQGVSYVEYTYLVSNPVVWLGVLGAMVLSVALLLGRAVFGHAVDPARRRDFCWILLFSSLYIAYFAAILQIERVMYLYHYLLPLLFGIANLALVWNYLFGAGLAQGHWHARVNLLLFLLLVAAGFVYFAPLTYGWPLSTTQMQQRAWFDVWQLQPVR</sequence>
<comment type="similarity">
    <text evidence="3 10">Belongs to the glycosyltransferase 39 family.</text>
</comment>
<keyword evidence="10" id="KW-1003">Cell membrane</keyword>
<feature type="transmembrane region" description="Helical" evidence="10">
    <location>
        <begin position="24"/>
        <end position="44"/>
    </location>
</feature>
<keyword evidence="5 10" id="KW-0808">Transferase</keyword>
<feature type="transmembrane region" description="Helical" evidence="10">
    <location>
        <begin position="371"/>
        <end position="393"/>
    </location>
</feature>